<keyword evidence="2" id="KW-0444">Lipid biosynthesis</keyword>
<reference evidence="8 10" key="2">
    <citation type="journal article" date="2019" name="BMC Evol. Biol.">
        <title>Comparative genomics of Mycobacterium mucogenicum and Mycobacterium neoaurum clade members emphasizing tRNA and non-coding RNA.</title>
        <authorList>
            <person name="Behra P.R.K."/>
            <person name="Pettersson B.M.F."/>
            <person name="Das S."/>
            <person name="Dasgupta S."/>
            <person name="Kirsebom L.A."/>
        </authorList>
    </citation>
    <scope>NUCLEOTIDE SEQUENCE [LARGE SCALE GENOMIC DNA]</scope>
    <source>
        <strain evidence="8 10">DSM 44124</strain>
    </source>
</reference>
<keyword evidence="3 9" id="KW-0808">Transferase</keyword>
<sequence length="284" mass="30451">MTTPVTAAEHAWLPKASCDASCIRVDSAHISRPFVVVLRTTVRLIMTMLLLPALPLLAVPLPGKSRIQRLYCRLMLRCLGVRITVSGGPIRNLSGVLVVAGHVSWVDIFAIGAVMPGSFVARADLIEWPALGFVARLLKVIPIDRHSLRGLPDVVRTVGDRLSAGQTVVAFPEGTTWCGLGHGTFAPAMFQAAIDTGRPVQPLQLTYRHRNGAQSTIPAFIGDDSLLTSIKRVITAKLTVCHMQVQSLQLPGTDRRDLAGRCQAAVHEVGPLPVAPVHGRALAA</sequence>
<evidence type="ECO:0000256" key="6">
    <source>
        <dbReference type="SAM" id="Phobius"/>
    </source>
</evidence>
<comment type="pathway">
    <text evidence="1">Lipid metabolism.</text>
</comment>
<dbReference type="CDD" id="cd07989">
    <property type="entry name" value="LPLAT_AGPAT-like"/>
    <property type="match status" value="1"/>
</dbReference>
<dbReference type="EMBL" id="CP062008">
    <property type="protein sequence ID" value="QPG67346.1"/>
    <property type="molecule type" value="Genomic_DNA"/>
</dbReference>
<keyword evidence="10" id="KW-1185">Reference proteome</keyword>
<dbReference type="PANTHER" id="PTHR10434:SF64">
    <property type="entry name" value="1-ACYL-SN-GLYCEROL-3-PHOSPHATE ACYLTRANSFERASE-RELATED"/>
    <property type="match status" value="1"/>
</dbReference>
<evidence type="ECO:0000313" key="9">
    <source>
        <dbReference type="EMBL" id="TLH53892.1"/>
    </source>
</evidence>
<keyword evidence="5 9" id="KW-0012">Acyltransferase</keyword>
<gene>
    <name evidence="8" type="ORF">C1S78_017440</name>
    <name evidence="9" type="ORF">C1S78_17400</name>
</gene>
<dbReference type="GO" id="GO:0003841">
    <property type="term" value="F:1-acylglycerol-3-phosphate O-acyltransferase activity"/>
    <property type="evidence" value="ECO:0007669"/>
    <property type="project" value="TreeGrafter"/>
</dbReference>
<name>A0A8H2JE31_MYCMU</name>
<evidence type="ECO:0000256" key="3">
    <source>
        <dbReference type="ARBA" id="ARBA00022679"/>
    </source>
</evidence>
<reference evidence="9" key="1">
    <citation type="submission" date="2018-01" db="EMBL/GenBank/DDBJ databases">
        <title>Comparative genomics of Mycobacterium mucogenicum and Mycobacterium neoaurum clade members emphasizing tRNA and non-coding RNA.</title>
        <authorList>
            <person name="Behra P.R.K."/>
            <person name="Pettersson B.M.F."/>
            <person name="Das S."/>
            <person name="Dasgupta S."/>
            <person name="Kirsebom L.A."/>
        </authorList>
    </citation>
    <scope>NUCLEOTIDE SEQUENCE</scope>
    <source>
        <strain evidence="9">DSM 44124</strain>
    </source>
</reference>
<evidence type="ECO:0000313" key="10">
    <source>
        <dbReference type="Proteomes" id="UP000309231"/>
    </source>
</evidence>
<accession>A0A8H2JE31</accession>
<reference evidence="8 10" key="3">
    <citation type="journal article" date="2019" name="Sci. Rep.">
        <title>Insight into the biology of Mycobacterium mucogenicum and Mycobacterium neoaurum clade members.</title>
        <authorList>
            <person name="Behra P.R.K."/>
            <person name="Pettersson B.M.F."/>
            <person name="Ramesh M."/>
            <person name="Dasgupta S."/>
            <person name="Kirsebom L.A."/>
        </authorList>
    </citation>
    <scope>NUCLEOTIDE SEQUENCE [LARGE SCALE GENOMIC DNA]</scope>
    <source>
        <strain evidence="8 10">DSM 44124</strain>
    </source>
</reference>
<dbReference type="SMART" id="SM00563">
    <property type="entry name" value="PlsC"/>
    <property type="match status" value="1"/>
</dbReference>
<keyword evidence="4" id="KW-0443">Lipid metabolism</keyword>
<evidence type="ECO:0000256" key="2">
    <source>
        <dbReference type="ARBA" id="ARBA00022516"/>
    </source>
</evidence>
<dbReference type="KEGG" id="mmuc:C1S78_017440"/>
<evidence type="ECO:0000256" key="1">
    <source>
        <dbReference type="ARBA" id="ARBA00005189"/>
    </source>
</evidence>
<dbReference type="RefSeq" id="WP_020103158.1">
    <property type="nucleotide sequence ID" value="NZ_ANBS01000044.1"/>
</dbReference>
<keyword evidence="6" id="KW-1133">Transmembrane helix</keyword>
<feature type="transmembrane region" description="Helical" evidence="6">
    <location>
        <begin position="41"/>
        <end position="61"/>
    </location>
</feature>
<dbReference type="SUPFAM" id="SSF69593">
    <property type="entry name" value="Glycerol-3-phosphate (1)-acyltransferase"/>
    <property type="match status" value="1"/>
</dbReference>
<proteinExistence type="predicted"/>
<dbReference type="GeneID" id="76726716"/>
<organism evidence="9">
    <name type="scientific">Mycolicibacterium mucogenicum DSM 44124</name>
    <dbReference type="NCBI Taxonomy" id="1226753"/>
    <lineage>
        <taxon>Bacteria</taxon>
        <taxon>Bacillati</taxon>
        <taxon>Actinomycetota</taxon>
        <taxon>Actinomycetes</taxon>
        <taxon>Mycobacteriales</taxon>
        <taxon>Mycobacteriaceae</taxon>
        <taxon>Mycolicibacterium</taxon>
    </lineage>
</organism>
<dbReference type="EMBL" id="POTL01000001">
    <property type="protein sequence ID" value="TLH53892.1"/>
    <property type="molecule type" value="Genomic_DNA"/>
</dbReference>
<evidence type="ECO:0000259" key="7">
    <source>
        <dbReference type="SMART" id="SM00563"/>
    </source>
</evidence>
<evidence type="ECO:0000256" key="5">
    <source>
        <dbReference type="ARBA" id="ARBA00023315"/>
    </source>
</evidence>
<protein>
    <submittedName>
        <fullName evidence="9">1-acyl-sn-glycerol-3-phosphate acyltransferase</fullName>
    </submittedName>
</protein>
<evidence type="ECO:0000256" key="4">
    <source>
        <dbReference type="ARBA" id="ARBA00023098"/>
    </source>
</evidence>
<dbReference type="AlphaFoldDB" id="A0A8H2JE31"/>
<dbReference type="InterPro" id="IPR002123">
    <property type="entry name" value="Plipid/glycerol_acylTrfase"/>
</dbReference>
<keyword evidence="6" id="KW-0472">Membrane</keyword>
<dbReference type="GO" id="GO:0006654">
    <property type="term" value="P:phosphatidic acid biosynthetic process"/>
    <property type="evidence" value="ECO:0007669"/>
    <property type="project" value="TreeGrafter"/>
</dbReference>
<evidence type="ECO:0000313" key="8">
    <source>
        <dbReference type="EMBL" id="QPG67346.1"/>
    </source>
</evidence>
<dbReference type="Proteomes" id="UP000309231">
    <property type="component" value="Chromosome"/>
</dbReference>
<feature type="domain" description="Phospholipid/glycerol acyltransferase" evidence="7">
    <location>
        <begin position="96"/>
        <end position="208"/>
    </location>
</feature>
<dbReference type="Pfam" id="PF01553">
    <property type="entry name" value="Acyltransferase"/>
    <property type="match status" value="1"/>
</dbReference>
<dbReference type="PANTHER" id="PTHR10434">
    <property type="entry name" value="1-ACYL-SN-GLYCEROL-3-PHOSPHATE ACYLTRANSFERASE"/>
    <property type="match status" value="1"/>
</dbReference>
<keyword evidence="6" id="KW-0812">Transmembrane</keyword>